<dbReference type="Gene3D" id="3.40.50.1110">
    <property type="entry name" value="SGNH hydrolase"/>
    <property type="match status" value="1"/>
</dbReference>
<dbReference type="InterPro" id="IPR036514">
    <property type="entry name" value="SGNH_hydro_sf"/>
</dbReference>
<organism evidence="2 3">
    <name type="scientific">Membranihabitans marinus</name>
    <dbReference type="NCBI Taxonomy" id="1227546"/>
    <lineage>
        <taxon>Bacteria</taxon>
        <taxon>Pseudomonadati</taxon>
        <taxon>Bacteroidota</taxon>
        <taxon>Saprospiria</taxon>
        <taxon>Saprospirales</taxon>
        <taxon>Saprospiraceae</taxon>
        <taxon>Membranihabitans</taxon>
    </lineage>
</organism>
<dbReference type="PANTHER" id="PTHR30383">
    <property type="entry name" value="THIOESTERASE 1/PROTEASE 1/LYSOPHOSPHOLIPASE L1"/>
    <property type="match status" value="1"/>
</dbReference>
<dbReference type="InterPro" id="IPR051532">
    <property type="entry name" value="Ester_Hydrolysis_Enzymes"/>
</dbReference>
<name>A0A953LA82_9BACT</name>
<feature type="domain" description="SGNH hydrolase-type esterase" evidence="1">
    <location>
        <begin position="45"/>
        <end position="235"/>
    </location>
</feature>
<protein>
    <submittedName>
        <fullName evidence="2">SGNH/GDSL hydrolase family protein</fullName>
    </submittedName>
</protein>
<dbReference type="Proteomes" id="UP000753961">
    <property type="component" value="Unassembled WGS sequence"/>
</dbReference>
<proteinExistence type="predicted"/>
<dbReference type="EMBL" id="JAHVHU010000008">
    <property type="protein sequence ID" value="MBY5958423.1"/>
    <property type="molecule type" value="Genomic_DNA"/>
</dbReference>
<keyword evidence="3" id="KW-1185">Reference proteome</keyword>
<keyword evidence="2" id="KW-0378">Hydrolase</keyword>
<evidence type="ECO:0000259" key="1">
    <source>
        <dbReference type="Pfam" id="PF13472"/>
    </source>
</evidence>
<dbReference type="GO" id="GO:0004622">
    <property type="term" value="F:phosphatidylcholine lysophospholipase activity"/>
    <property type="evidence" value="ECO:0007669"/>
    <property type="project" value="TreeGrafter"/>
</dbReference>
<comment type="caution">
    <text evidence="2">The sequence shown here is derived from an EMBL/GenBank/DDBJ whole genome shotgun (WGS) entry which is preliminary data.</text>
</comment>
<dbReference type="InterPro" id="IPR013830">
    <property type="entry name" value="SGNH_hydro"/>
</dbReference>
<accession>A0A953LA82</accession>
<dbReference type="CDD" id="cd01834">
    <property type="entry name" value="SGNH_hydrolase_like_2"/>
    <property type="match status" value="1"/>
</dbReference>
<reference evidence="2" key="1">
    <citation type="submission" date="2021-06" db="EMBL/GenBank/DDBJ databases">
        <title>44 bacteria genomes isolated from Dapeng, Shenzhen.</title>
        <authorList>
            <person name="Zheng W."/>
            <person name="Yu S."/>
            <person name="Huang Y."/>
        </authorList>
    </citation>
    <scope>NUCLEOTIDE SEQUENCE</scope>
    <source>
        <strain evidence="2">DP5N28-2</strain>
    </source>
</reference>
<sequence length="250" mass="28297">MKRRKFIQLSAGMGALPVVVPGYIPQFSSDRQTKTGDRTVVLFQGDSITDAGRDRKSEIPDKPVGLGRGYAFLAATQLYEKHPDLQPKVYNRGISGNKVYQLADRWDRDAIDLQPDVISILIGVNDHWHSLRDYAGTPEKYRDDFDALLTRTKQELPDTALIVCEPFVLLDGTAIEKEKWVPVFDDYRKASRELSKKYDAQFVPFQSIFDKALKRAPASYWAPDGVHPSLAGAQLMADHWVKAFDKLKLK</sequence>
<gene>
    <name evidence="2" type="ORF">KUV50_09790</name>
</gene>
<evidence type="ECO:0000313" key="2">
    <source>
        <dbReference type="EMBL" id="MBY5958423.1"/>
    </source>
</evidence>
<dbReference type="PANTHER" id="PTHR30383:SF5">
    <property type="entry name" value="SGNH HYDROLASE-TYPE ESTERASE DOMAIN-CONTAINING PROTEIN"/>
    <property type="match status" value="1"/>
</dbReference>
<evidence type="ECO:0000313" key="3">
    <source>
        <dbReference type="Proteomes" id="UP000753961"/>
    </source>
</evidence>
<dbReference type="Pfam" id="PF13472">
    <property type="entry name" value="Lipase_GDSL_2"/>
    <property type="match status" value="1"/>
</dbReference>
<dbReference type="RefSeq" id="WP_222579958.1">
    <property type="nucleotide sequence ID" value="NZ_JAHVHU010000008.1"/>
</dbReference>
<dbReference type="SUPFAM" id="SSF52266">
    <property type="entry name" value="SGNH hydrolase"/>
    <property type="match status" value="1"/>
</dbReference>
<dbReference type="AlphaFoldDB" id="A0A953LA82"/>